<organism evidence="2 3">
    <name type="scientific">Streptomyces calidiresistens</name>
    <dbReference type="NCBI Taxonomy" id="1485586"/>
    <lineage>
        <taxon>Bacteria</taxon>
        <taxon>Bacillati</taxon>
        <taxon>Actinomycetota</taxon>
        <taxon>Actinomycetes</taxon>
        <taxon>Kitasatosporales</taxon>
        <taxon>Streptomycetaceae</taxon>
        <taxon>Streptomyces</taxon>
    </lineage>
</organism>
<evidence type="ECO:0000313" key="2">
    <source>
        <dbReference type="EMBL" id="MBB0232443.1"/>
    </source>
</evidence>
<protein>
    <submittedName>
        <fullName evidence="2">Uncharacterized protein</fullName>
    </submittedName>
</protein>
<reference evidence="3" key="1">
    <citation type="submission" date="2019-10" db="EMBL/GenBank/DDBJ databases">
        <title>Streptomyces sp. nov., a novel actinobacterium isolated from alkaline environment.</title>
        <authorList>
            <person name="Golinska P."/>
        </authorList>
    </citation>
    <scope>NUCLEOTIDE SEQUENCE [LARGE SCALE GENOMIC DNA]</scope>
    <source>
        <strain evidence="3">DSM 42108</strain>
    </source>
</reference>
<comment type="caution">
    <text evidence="2">The sequence shown here is derived from an EMBL/GenBank/DDBJ whole genome shotgun (WGS) entry which is preliminary data.</text>
</comment>
<sequence length="252" mass="27270">MIASLPPLSLPPGSLDAMARARPDEEGLAVLRRGVVTRRRLQVRAIARRAADRFPLTWREVGGASAVRLLEEVDAVARPALEEVLRHPYTGVWAHRTLRDLHAREEEGNRTAARAHLSHLVGIAAAAAVRARLPPEVCPPPRNGLVVLPGLGALRLPEGARGDPTTIPAVLDRFIAAGDEGTASGTAGEIDDLLPRGNPSTRRASADAPLWWPRHLITLPSRGGDDDLRISLEDLDPYRNVFPRVTRGRLPG</sequence>
<dbReference type="Proteomes" id="UP000530234">
    <property type="component" value="Unassembled WGS sequence"/>
</dbReference>
<proteinExistence type="predicted"/>
<keyword evidence="3" id="KW-1185">Reference proteome</keyword>
<accession>A0A7W3T7P2</accession>
<evidence type="ECO:0000313" key="3">
    <source>
        <dbReference type="Proteomes" id="UP000530234"/>
    </source>
</evidence>
<name>A0A7W3T7P2_9ACTN</name>
<evidence type="ECO:0000256" key="1">
    <source>
        <dbReference type="SAM" id="MobiDB-lite"/>
    </source>
</evidence>
<feature type="non-terminal residue" evidence="2">
    <location>
        <position position="252"/>
    </location>
</feature>
<dbReference type="EMBL" id="VKHS01000935">
    <property type="protein sequence ID" value="MBB0232443.1"/>
    <property type="molecule type" value="Genomic_DNA"/>
</dbReference>
<dbReference type="AlphaFoldDB" id="A0A7W3T7P2"/>
<feature type="region of interest" description="Disordered" evidence="1">
    <location>
        <begin position="181"/>
        <end position="205"/>
    </location>
</feature>
<gene>
    <name evidence="2" type="ORF">FOE67_23860</name>
</gene>